<keyword evidence="6" id="KW-0963">Cytoplasm</keyword>
<protein>
    <recommendedName>
        <fullName evidence="4">Chitooligosaccharide deacetylase</fullName>
    </recommendedName>
    <alternativeName>
        <fullName evidence="9">Nodulation protein B</fullName>
    </alternativeName>
</protein>
<dbReference type="PROSITE" id="PS51677">
    <property type="entry name" value="NODB"/>
    <property type="match status" value="1"/>
</dbReference>
<dbReference type="EMBL" id="CP159253">
    <property type="protein sequence ID" value="XCG49573.1"/>
    <property type="molecule type" value="Genomic_DNA"/>
</dbReference>
<comment type="similarity">
    <text evidence="3">Belongs to the polysaccharide deacetylase family.</text>
</comment>
<dbReference type="InterPro" id="IPR011330">
    <property type="entry name" value="Glyco_hydro/deAcase_b/a-brl"/>
</dbReference>
<comment type="subcellular location">
    <subcellularLocation>
        <location evidence="2">Cytoplasm</location>
    </subcellularLocation>
</comment>
<keyword evidence="5" id="KW-0536">Nodulation</keyword>
<evidence type="ECO:0000256" key="8">
    <source>
        <dbReference type="ARBA" id="ARBA00022801"/>
    </source>
</evidence>
<name>A0AAU8CSF9_9HYPH</name>
<feature type="domain" description="NodB homology" evidence="10">
    <location>
        <begin position="21"/>
        <end position="213"/>
    </location>
</feature>
<dbReference type="InterPro" id="IPR026402">
    <property type="entry name" value="Nodulat_NodB"/>
</dbReference>
<dbReference type="GO" id="GO:0046872">
    <property type="term" value="F:metal ion binding"/>
    <property type="evidence" value="ECO:0007669"/>
    <property type="project" value="UniProtKB-KW"/>
</dbReference>
<dbReference type="GO" id="GO:0005737">
    <property type="term" value="C:cytoplasm"/>
    <property type="evidence" value="ECO:0007669"/>
    <property type="project" value="UniProtKB-SubCell"/>
</dbReference>
<gene>
    <name evidence="11" type="primary">nodB</name>
    <name evidence="11" type="ORF">ABVK50_02815</name>
</gene>
<keyword evidence="8" id="KW-0378">Hydrolase</keyword>
<dbReference type="SUPFAM" id="SSF88713">
    <property type="entry name" value="Glycoside hydrolase/deacetylase"/>
    <property type="match status" value="1"/>
</dbReference>
<evidence type="ECO:0000256" key="3">
    <source>
        <dbReference type="ARBA" id="ARBA00010973"/>
    </source>
</evidence>
<proteinExistence type="inferred from homology"/>
<dbReference type="InterPro" id="IPR050248">
    <property type="entry name" value="Polysacc_deacetylase_ArnD"/>
</dbReference>
<dbReference type="AlphaFoldDB" id="A0AAU8CSF9"/>
<evidence type="ECO:0000256" key="7">
    <source>
        <dbReference type="ARBA" id="ARBA00022723"/>
    </source>
</evidence>
<dbReference type="PANTHER" id="PTHR10587">
    <property type="entry name" value="GLYCOSYL TRANSFERASE-RELATED"/>
    <property type="match status" value="1"/>
</dbReference>
<evidence type="ECO:0000256" key="6">
    <source>
        <dbReference type="ARBA" id="ARBA00022490"/>
    </source>
</evidence>
<evidence type="ECO:0000256" key="1">
    <source>
        <dbReference type="ARBA" id="ARBA00003236"/>
    </source>
</evidence>
<sequence>MKHSDYMRGVQNDYADATEDRSVYLTFDDGPSPLWTPDILDLLAQHRVPATFFVIGAGAEDKPELIRRIFAEGHEVANHTMTHPDLSRCGSAEVEREILEANRVIRMACPQATVRRMRAPYGIWTEEVLTTLASAGLAAVHWSVDPRDWSRPGPDAIVDAVLARIEPGAIVLLHDGCAPDELGPDTQASLRDQTVTALAHLIPALHDRGFVIRSLPEHH</sequence>
<evidence type="ECO:0000259" key="10">
    <source>
        <dbReference type="PROSITE" id="PS51677"/>
    </source>
</evidence>
<dbReference type="GO" id="GO:0016810">
    <property type="term" value="F:hydrolase activity, acting on carbon-nitrogen (but not peptide) bonds"/>
    <property type="evidence" value="ECO:0007669"/>
    <property type="project" value="InterPro"/>
</dbReference>
<dbReference type="NCBIfam" id="TIGR04243">
    <property type="entry name" value="nodulat_NodB"/>
    <property type="match status" value="1"/>
</dbReference>
<organism evidence="11">
    <name type="scientific">Mesorhizobium sp. WSM2240</name>
    <dbReference type="NCBI Taxonomy" id="3228851"/>
    <lineage>
        <taxon>Bacteria</taxon>
        <taxon>Pseudomonadati</taxon>
        <taxon>Pseudomonadota</taxon>
        <taxon>Alphaproteobacteria</taxon>
        <taxon>Hyphomicrobiales</taxon>
        <taxon>Phyllobacteriaceae</taxon>
        <taxon>Mesorhizobium</taxon>
    </lineage>
</organism>
<evidence type="ECO:0000256" key="5">
    <source>
        <dbReference type="ARBA" id="ARBA00022458"/>
    </source>
</evidence>
<evidence type="ECO:0000256" key="2">
    <source>
        <dbReference type="ARBA" id="ARBA00004496"/>
    </source>
</evidence>
<evidence type="ECO:0000256" key="9">
    <source>
        <dbReference type="ARBA" id="ARBA00032976"/>
    </source>
</evidence>
<keyword evidence="7" id="KW-0479">Metal-binding</keyword>
<dbReference type="InterPro" id="IPR002509">
    <property type="entry name" value="NODB_dom"/>
</dbReference>
<evidence type="ECO:0000313" key="11">
    <source>
        <dbReference type="EMBL" id="XCG49573.1"/>
    </source>
</evidence>
<comment type="function">
    <text evidence="1">Is involved in generating a small heat-stable compound (Nod), an acylated oligomer of N-acetylglucosamine, that stimulates mitosis in various plant protoplasts.</text>
</comment>
<accession>A0AAU8CSF9</accession>
<dbReference type="Pfam" id="PF01522">
    <property type="entry name" value="Polysacc_deac_1"/>
    <property type="match status" value="1"/>
</dbReference>
<dbReference type="GO" id="GO:0005975">
    <property type="term" value="P:carbohydrate metabolic process"/>
    <property type="evidence" value="ECO:0007669"/>
    <property type="project" value="InterPro"/>
</dbReference>
<dbReference type="GO" id="GO:0016020">
    <property type="term" value="C:membrane"/>
    <property type="evidence" value="ECO:0007669"/>
    <property type="project" value="TreeGrafter"/>
</dbReference>
<evidence type="ECO:0000256" key="4">
    <source>
        <dbReference type="ARBA" id="ARBA00020071"/>
    </source>
</evidence>
<dbReference type="RefSeq" id="WP_353642893.1">
    <property type="nucleotide sequence ID" value="NZ_CP159253.1"/>
</dbReference>
<dbReference type="Gene3D" id="3.20.20.370">
    <property type="entry name" value="Glycoside hydrolase/deacetylase"/>
    <property type="match status" value="1"/>
</dbReference>
<dbReference type="PANTHER" id="PTHR10587:SF133">
    <property type="entry name" value="CHITIN DEACETYLASE 1-RELATED"/>
    <property type="match status" value="1"/>
</dbReference>
<reference evidence="11" key="1">
    <citation type="submission" date="2024-06" db="EMBL/GenBank/DDBJ databases">
        <title>Mesorhizobium karijinii sp. nov., a symbiont of the iconic Swainsona formosa from arid Australia.</title>
        <authorList>
            <person name="Hill Y.J."/>
            <person name="Watkin E.L.J."/>
            <person name="O'Hara G.W."/>
            <person name="Terpolilli J."/>
            <person name="Tye M.L."/>
            <person name="Kohlmeier M.G."/>
        </authorList>
    </citation>
    <scope>NUCLEOTIDE SEQUENCE</scope>
    <source>
        <strain evidence="11">WSM2240</strain>
    </source>
</reference>